<keyword evidence="2" id="KW-0472">Membrane</keyword>
<evidence type="ECO:0000256" key="1">
    <source>
        <dbReference type="SAM" id="MobiDB-lite"/>
    </source>
</evidence>
<feature type="compositionally biased region" description="Pro residues" evidence="1">
    <location>
        <begin position="1"/>
        <end position="13"/>
    </location>
</feature>
<dbReference type="RefSeq" id="WP_245760684.1">
    <property type="nucleotide sequence ID" value="NZ_FPCG01000006.1"/>
</dbReference>
<feature type="compositionally biased region" description="Low complexity" evidence="1">
    <location>
        <begin position="14"/>
        <end position="45"/>
    </location>
</feature>
<dbReference type="EMBL" id="FPCG01000006">
    <property type="protein sequence ID" value="SFV23097.1"/>
    <property type="molecule type" value="Genomic_DNA"/>
</dbReference>
<keyword evidence="4" id="KW-1185">Reference proteome</keyword>
<feature type="transmembrane region" description="Helical" evidence="2">
    <location>
        <begin position="162"/>
        <end position="184"/>
    </location>
</feature>
<proteinExistence type="predicted"/>
<protein>
    <submittedName>
        <fullName evidence="3">Uncharacterized protein</fullName>
    </submittedName>
</protein>
<dbReference type="STRING" id="574650.SAMN04487966_10633"/>
<dbReference type="Proteomes" id="UP000198881">
    <property type="component" value="Unassembled WGS sequence"/>
</dbReference>
<organism evidence="3 4">
    <name type="scientific">Micrococcus terreus</name>
    <dbReference type="NCBI Taxonomy" id="574650"/>
    <lineage>
        <taxon>Bacteria</taxon>
        <taxon>Bacillati</taxon>
        <taxon>Actinomycetota</taxon>
        <taxon>Actinomycetes</taxon>
        <taxon>Micrococcales</taxon>
        <taxon>Micrococcaceae</taxon>
        <taxon>Micrococcus</taxon>
    </lineage>
</organism>
<name>A0A1I7MMF5_9MICC</name>
<dbReference type="AlphaFoldDB" id="A0A1I7MMF5"/>
<accession>A0A1I7MMF5</accession>
<keyword evidence="2" id="KW-0812">Transmembrane</keyword>
<feature type="transmembrane region" description="Helical" evidence="2">
    <location>
        <begin position="71"/>
        <end position="93"/>
    </location>
</feature>
<evidence type="ECO:0000256" key="2">
    <source>
        <dbReference type="SAM" id="Phobius"/>
    </source>
</evidence>
<feature type="transmembrane region" description="Helical" evidence="2">
    <location>
        <begin position="190"/>
        <end position="212"/>
    </location>
</feature>
<evidence type="ECO:0000313" key="3">
    <source>
        <dbReference type="EMBL" id="SFV23097.1"/>
    </source>
</evidence>
<keyword evidence="2" id="KW-1133">Transmembrane helix</keyword>
<reference evidence="3 4" key="1">
    <citation type="submission" date="2016-10" db="EMBL/GenBank/DDBJ databases">
        <authorList>
            <person name="de Groot N.N."/>
        </authorList>
    </citation>
    <scope>NUCLEOTIDE SEQUENCE [LARGE SCALE GENOMIC DNA]</scope>
    <source>
        <strain evidence="3 4">CGMCC 1.7054</strain>
    </source>
</reference>
<evidence type="ECO:0000313" key="4">
    <source>
        <dbReference type="Proteomes" id="UP000198881"/>
    </source>
</evidence>
<gene>
    <name evidence="3" type="ORF">SAMN04487966_10633</name>
</gene>
<sequence>MSQNLPPNPPPGQDPNQPNPGQQYGQPGQMQYPAPGQPGQAPEQGSRYGTTPYAQQGQYGAPVERPAKMDLLLKLTLGSLVLWVLSSLVSLIFPPNEDAVREQVRNQLEAGGLAMSEAELDTALAASSAMTLGTTLVVLVLGIGLYLLVYLPLRKGKNWARILGIVLAILGIAFSAFGFSGLSVYEGPGLILAIVLSALFIVVNIVWLITAFNKDVAAYTRAQSEKPRY</sequence>
<feature type="compositionally biased region" description="Polar residues" evidence="1">
    <location>
        <begin position="47"/>
        <end position="58"/>
    </location>
</feature>
<feature type="region of interest" description="Disordered" evidence="1">
    <location>
        <begin position="1"/>
        <end position="59"/>
    </location>
</feature>
<feature type="transmembrane region" description="Helical" evidence="2">
    <location>
        <begin position="123"/>
        <end position="150"/>
    </location>
</feature>